<dbReference type="SFLD" id="SFLDS00029">
    <property type="entry name" value="Radical_SAM"/>
    <property type="match status" value="1"/>
</dbReference>
<dbReference type="PANTHER" id="PTHR43273">
    <property type="entry name" value="ANAEROBIC SULFATASE-MATURATING ENZYME HOMOLOG ASLB-RELATED"/>
    <property type="match status" value="1"/>
</dbReference>
<dbReference type="InterPro" id="IPR058240">
    <property type="entry name" value="rSAM_sf"/>
</dbReference>
<keyword evidence="4" id="KW-0408">Iron</keyword>
<accession>E6UCD0</accession>
<evidence type="ECO:0000256" key="6">
    <source>
        <dbReference type="ARBA" id="ARBA00023601"/>
    </source>
</evidence>
<comment type="similarity">
    <text evidence="6">Belongs to the radical SAM superfamily. Anaerobic sulfatase-maturating enzyme family.</text>
</comment>
<dbReference type="InterPro" id="IPR013785">
    <property type="entry name" value="Aldolase_TIM"/>
</dbReference>
<proteinExistence type="inferred from homology"/>
<dbReference type="SFLD" id="SFLDG01067">
    <property type="entry name" value="SPASM/twitch_domain_containing"/>
    <property type="match status" value="1"/>
</dbReference>
<dbReference type="AlphaFoldDB" id="E6UCD0"/>
<protein>
    <submittedName>
        <fullName evidence="8">Radical SAM domain protein</fullName>
    </submittedName>
</protein>
<dbReference type="OrthoDB" id="9808591at2"/>
<dbReference type="GO" id="GO:0051536">
    <property type="term" value="F:iron-sulfur cluster binding"/>
    <property type="evidence" value="ECO:0007669"/>
    <property type="project" value="UniProtKB-KW"/>
</dbReference>
<organism evidence="8 9">
    <name type="scientific">Ruminococcus albus (strain ATCC 27210 / DSM 20455 / JCM 14654 / NCDO 2250 / 7)</name>
    <dbReference type="NCBI Taxonomy" id="697329"/>
    <lineage>
        <taxon>Bacteria</taxon>
        <taxon>Bacillati</taxon>
        <taxon>Bacillota</taxon>
        <taxon>Clostridia</taxon>
        <taxon>Eubacteriales</taxon>
        <taxon>Oscillospiraceae</taxon>
        <taxon>Ruminococcus</taxon>
    </lineage>
</organism>
<dbReference type="Pfam" id="PF04055">
    <property type="entry name" value="Radical_SAM"/>
    <property type="match status" value="1"/>
</dbReference>
<dbReference type="SUPFAM" id="SSF102114">
    <property type="entry name" value="Radical SAM enzymes"/>
    <property type="match status" value="1"/>
</dbReference>
<dbReference type="CDD" id="cd01335">
    <property type="entry name" value="Radical_SAM"/>
    <property type="match status" value="1"/>
</dbReference>
<dbReference type="InterPro" id="IPR023885">
    <property type="entry name" value="4Fe4S-binding_SPASM_dom"/>
</dbReference>
<keyword evidence="3" id="KW-0479">Metal-binding</keyword>
<evidence type="ECO:0000256" key="4">
    <source>
        <dbReference type="ARBA" id="ARBA00023004"/>
    </source>
</evidence>
<dbReference type="KEGG" id="ral:Rumal_0165"/>
<reference evidence="8 9" key="1">
    <citation type="journal article" date="2011" name="J. Bacteriol.">
        <title>Complete genome of the cellulolytic ruminal bacterium Ruminococcus albus 7.</title>
        <authorList>
            <person name="Suen G."/>
            <person name="Stevenson D.M."/>
            <person name="Bruce D.C."/>
            <person name="Chertkov O."/>
            <person name="Copeland A."/>
            <person name="Cheng J.F."/>
            <person name="Detter C."/>
            <person name="Detter J.C."/>
            <person name="Goodwin L.A."/>
            <person name="Han C.S."/>
            <person name="Hauser L.J."/>
            <person name="Ivanova N.N."/>
            <person name="Kyrpides N.C."/>
            <person name="Land M.L."/>
            <person name="Lapidus A."/>
            <person name="Lucas S."/>
            <person name="Ovchinnikova G."/>
            <person name="Pitluck S."/>
            <person name="Tapia R."/>
            <person name="Woyke T."/>
            <person name="Boyum J."/>
            <person name="Mead D."/>
            <person name="Weimer P.J."/>
        </authorList>
    </citation>
    <scope>NUCLEOTIDE SEQUENCE [LARGE SCALE GENOMIC DNA]</scope>
    <source>
        <strain evidence="9">ATCC 27210 / DSM 20455 / JCM 14654 / NCDO 2250 / 7</strain>
    </source>
</reference>
<dbReference type="SFLD" id="SFLDG01386">
    <property type="entry name" value="main_SPASM_domain-containing"/>
    <property type="match status" value="1"/>
</dbReference>
<feature type="domain" description="Radical SAM core" evidence="7">
    <location>
        <begin position="1"/>
        <end position="218"/>
    </location>
</feature>
<dbReference type="PROSITE" id="PS51918">
    <property type="entry name" value="RADICAL_SAM"/>
    <property type="match status" value="1"/>
</dbReference>
<evidence type="ECO:0000256" key="1">
    <source>
        <dbReference type="ARBA" id="ARBA00001966"/>
    </source>
</evidence>
<dbReference type="InterPro" id="IPR023867">
    <property type="entry name" value="Sulphatase_maturase_rSAM"/>
</dbReference>
<comment type="cofactor">
    <cofactor evidence="1">
        <name>[4Fe-4S] cluster</name>
        <dbReference type="ChEBI" id="CHEBI:49883"/>
    </cofactor>
</comment>
<dbReference type="STRING" id="697329.Rumal_0165"/>
<dbReference type="NCBIfam" id="TIGR04085">
    <property type="entry name" value="rSAM_more_4Fe4S"/>
    <property type="match status" value="1"/>
</dbReference>
<keyword evidence="5" id="KW-0411">Iron-sulfur</keyword>
<dbReference type="HOGENOM" id="CLU_009273_3_0_9"/>
<evidence type="ECO:0000256" key="2">
    <source>
        <dbReference type="ARBA" id="ARBA00022691"/>
    </source>
</evidence>
<sequence length="334" mass="38457">MHVVFWTTNDCNLNCSYCYNRMSNNIKKEYMTREVADAAIDMLTKLDCWKTADEIAVQFHGGEPLMNCDIIEYIMERFEALVPASKLYYGMTTNGTLYDDRRKKIIDKINELSLSLDGKAEIHDLNRKFVSGKGSFDIVMDTARDISKRKDVRLRMTVTRDTIGDLCDTVCYFLEEGFRRIIPVLDMYDSHWKDEDEPIIFEQFRKIKEYIEEKDYGDAVISYVTESEFVRKAKCTGGVESFHFLPDGSIYPCSLTVGDSYWLLGNVLDTGLDKAKVDELQMINNKDTSSCTGCEMYHYCASSRCKLINKKITGDYYTASSIACLCSRLEYEFA</sequence>
<dbReference type="SFLD" id="SFLDG01384">
    <property type="entry name" value="thioether_bond_formation_requi"/>
    <property type="match status" value="1"/>
</dbReference>
<dbReference type="RefSeq" id="WP_013496914.1">
    <property type="nucleotide sequence ID" value="NC_014833.1"/>
</dbReference>
<dbReference type="GO" id="GO:0046872">
    <property type="term" value="F:metal ion binding"/>
    <property type="evidence" value="ECO:0007669"/>
    <property type="project" value="UniProtKB-KW"/>
</dbReference>
<dbReference type="Proteomes" id="UP000006919">
    <property type="component" value="Chromosome"/>
</dbReference>
<dbReference type="GO" id="GO:0016491">
    <property type="term" value="F:oxidoreductase activity"/>
    <property type="evidence" value="ECO:0007669"/>
    <property type="project" value="InterPro"/>
</dbReference>
<dbReference type="Pfam" id="PF13186">
    <property type="entry name" value="SPASM"/>
    <property type="match status" value="1"/>
</dbReference>
<evidence type="ECO:0000256" key="5">
    <source>
        <dbReference type="ARBA" id="ARBA00023014"/>
    </source>
</evidence>
<keyword evidence="2" id="KW-0949">S-adenosyl-L-methionine</keyword>
<name>E6UCD0_RUMA7</name>
<dbReference type="PANTHER" id="PTHR43273:SF3">
    <property type="entry name" value="ANAEROBIC SULFATASE-MATURATING ENZYME HOMOLOG ASLB-RELATED"/>
    <property type="match status" value="1"/>
</dbReference>
<dbReference type="EMBL" id="CP002403">
    <property type="protein sequence ID" value="ADU20722.1"/>
    <property type="molecule type" value="Genomic_DNA"/>
</dbReference>
<evidence type="ECO:0000259" key="7">
    <source>
        <dbReference type="PROSITE" id="PS51918"/>
    </source>
</evidence>
<evidence type="ECO:0000313" key="9">
    <source>
        <dbReference type="Proteomes" id="UP000006919"/>
    </source>
</evidence>
<dbReference type="eggNOG" id="COG0641">
    <property type="taxonomic scope" value="Bacteria"/>
</dbReference>
<evidence type="ECO:0000313" key="8">
    <source>
        <dbReference type="EMBL" id="ADU20722.1"/>
    </source>
</evidence>
<dbReference type="Gene3D" id="3.20.20.70">
    <property type="entry name" value="Aldolase class I"/>
    <property type="match status" value="1"/>
</dbReference>
<evidence type="ECO:0000256" key="3">
    <source>
        <dbReference type="ARBA" id="ARBA00022723"/>
    </source>
</evidence>
<dbReference type="InterPro" id="IPR007197">
    <property type="entry name" value="rSAM"/>
</dbReference>
<gene>
    <name evidence="8" type="ordered locus">Rumal_0165</name>
</gene>